<protein>
    <submittedName>
        <fullName evidence="1">Uncharacterized protein</fullName>
    </submittedName>
</protein>
<organism evidence="1 2">
    <name type="scientific">Oerskovia enterophila</name>
    <dbReference type="NCBI Taxonomy" id="43678"/>
    <lineage>
        <taxon>Bacteria</taxon>
        <taxon>Bacillati</taxon>
        <taxon>Actinomycetota</taxon>
        <taxon>Actinomycetes</taxon>
        <taxon>Micrococcales</taxon>
        <taxon>Cellulomonadaceae</taxon>
        <taxon>Oerskovia</taxon>
    </lineage>
</organism>
<comment type="caution">
    <text evidence="1">The sequence shown here is derived from an EMBL/GenBank/DDBJ whole genome shotgun (WGS) entry which is preliminary data.</text>
</comment>
<dbReference type="RefSeq" id="WP_068706944.1">
    <property type="nucleotide sequence ID" value="NZ_LRIE01000039.1"/>
</dbReference>
<name>A0A163SXL9_9CELL</name>
<evidence type="ECO:0000313" key="1">
    <source>
        <dbReference type="EMBL" id="KZM36863.1"/>
    </source>
</evidence>
<sequence length="99" mass="10364">MSTPAPLPGATSAWSPALEVVDPRPELQQAAAQAAAAIPLVNQSAAIAWRGDASEGYRAVVEETVRELHRVDRVADGAVGAATRYVRTLETANAEASLR</sequence>
<dbReference type="AlphaFoldDB" id="A0A163SXL9"/>
<evidence type="ECO:0000313" key="2">
    <source>
        <dbReference type="Proteomes" id="UP000076447"/>
    </source>
</evidence>
<dbReference type="EMBL" id="LRIE01000039">
    <property type="protein sequence ID" value="KZM36863.1"/>
    <property type="molecule type" value="Genomic_DNA"/>
</dbReference>
<dbReference type="Proteomes" id="UP000076447">
    <property type="component" value="Unassembled WGS sequence"/>
</dbReference>
<proteinExistence type="predicted"/>
<dbReference type="STRING" id="43678.OJAG_04430"/>
<accession>A0A163SXL9</accession>
<dbReference type="PATRIC" id="fig|43678.3.peg.473"/>
<dbReference type="OrthoDB" id="9985896at2"/>
<gene>
    <name evidence="1" type="ORF">OJAG_04430</name>
</gene>
<reference evidence="1 2" key="1">
    <citation type="submission" date="2016-01" db="EMBL/GenBank/DDBJ databases">
        <title>Genome sequence of Oerskovia enterophila VJag, an agar and cellulose degrading bacterium.</title>
        <authorList>
            <person name="Poehlein A."/>
            <person name="Jag V."/>
            <person name="Bengelsdorf F."/>
            <person name="Duerre P."/>
            <person name="Daniel R."/>
        </authorList>
    </citation>
    <scope>NUCLEOTIDE SEQUENCE [LARGE SCALE GENOMIC DNA]</scope>
    <source>
        <strain evidence="1 2">VJag</strain>
    </source>
</reference>